<evidence type="ECO:0000259" key="9">
    <source>
        <dbReference type="PROSITE" id="PS50835"/>
    </source>
</evidence>
<dbReference type="SMART" id="SM00409">
    <property type="entry name" value="IG"/>
    <property type="match status" value="1"/>
</dbReference>
<evidence type="ECO:0000313" key="11">
    <source>
        <dbReference type="RefSeq" id="XP_025836777.1"/>
    </source>
</evidence>
<dbReference type="InterPro" id="IPR003591">
    <property type="entry name" value="Leu-rich_rpt_typical-subtyp"/>
</dbReference>
<keyword evidence="10" id="KW-1185">Reference proteome</keyword>
<dbReference type="InterPro" id="IPR032675">
    <property type="entry name" value="LRR_dom_sf"/>
</dbReference>
<evidence type="ECO:0000256" key="1">
    <source>
        <dbReference type="ARBA" id="ARBA00022614"/>
    </source>
</evidence>
<evidence type="ECO:0000256" key="5">
    <source>
        <dbReference type="ARBA" id="ARBA00023180"/>
    </source>
</evidence>
<dbReference type="Pfam" id="PF13855">
    <property type="entry name" value="LRR_8"/>
    <property type="match status" value="1"/>
</dbReference>
<feature type="compositionally biased region" description="Polar residues" evidence="6">
    <location>
        <begin position="791"/>
        <end position="805"/>
    </location>
</feature>
<keyword evidence="7" id="KW-0472">Membrane</keyword>
<protein>
    <submittedName>
        <fullName evidence="11">Uncharacterized protein LOC108740202</fullName>
    </submittedName>
</protein>
<dbReference type="InterPro" id="IPR036179">
    <property type="entry name" value="Ig-like_dom_sf"/>
</dbReference>
<dbReference type="PROSITE" id="PS51450">
    <property type="entry name" value="LRR"/>
    <property type="match status" value="2"/>
</dbReference>
<reference evidence="11" key="1">
    <citation type="submission" date="2025-08" db="UniProtKB">
        <authorList>
            <consortium name="RefSeq"/>
        </authorList>
    </citation>
    <scope>IDENTIFICATION</scope>
    <source>
        <tissue evidence="11">Entire body</tissue>
    </source>
</reference>
<evidence type="ECO:0000256" key="4">
    <source>
        <dbReference type="ARBA" id="ARBA00023157"/>
    </source>
</evidence>
<dbReference type="InterPro" id="IPR050467">
    <property type="entry name" value="LRFN"/>
</dbReference>
<evidence type="ECO:0000256" key="8">
    <source>
        <dbReference type="SAM" id="SignalP"/>
    </source>
</evidence>
<dbReference type="InParanoid" id="A0A7F5RL80"/>
<proteinExistence type="predicted"/>
<dbReference type="PANTHER" id="PTHR45842:SF12">
    <property type="entry name" value="KEKKON 5, ISOFORM A"/>
    <property type="match status" value="1"/>
</dbReference>
<keyword evidence="3" id="KW-0677">Repeat</keyword>
<feature type="region of interest" description="Disordered" evidence="6">
    <location>
        <begin position="790"/>
        <end position="824"/>
    </location>
</feature>
<dbReference type="InterPro" id="IPR007110">
    <property type="entry name" value="Ig-like_dom"/>
</dbReference>
<evidence type="ECO:0000256" key="2">
    <source>
        <dbReference type="ARBA" id="ARBA00022729"/>
    </source>
</evidence>
<feature type="chain" id="PRO_5028885688" evidence="8">
    <location>
        <begin position="24"/>
        <end position="1063"/>
    </location>
</feature>
<feature type="transmembrane region" description="Helical" evidence="7">
    <location>
        <begin position="377"/>
        <end position="401"/>
    </location>
</feature>
<feature type="signal peptide" evidence="8">
    <location>
        <begin position="1"/>
        <end position="23"/>
    </location>
</feature>
<feature type="domain" description="Ig-like" evidence="9">
    <location>
        <begin position="261"/>
        <end position="357"/>
    </location>
</feature>
<dbReference type="InterPro" id="IPR001611">
    <property type="entry name" value="Leu-rich_rpt"/>
</dbReference>
<evidence type="ECO:0000256" key="7">
    <source>
        <dbReference type="SAM" id="Phobius"/>
    </source>
</evidence>
<dbReference type="PANTHER" id="PTHR45842">
    <property type="entry name" value="SYNAPTIC ADHESION-LIKE MOLECULE SALM"/>
    <property type="match status" value="1"/>
</dbReference>
<dbReference type="GeneID" id="108740202"/>
<dbReference type="InterPro" id="IPR003599">
    <property type="entry name" value="Ig_sub"/>
</dbReference>
<gene>
    <name evidence="11" type="primary">LOC108740202</name>
</gene>
<dbReference type="PROSITE" id="PS50835">
    <property type="entry name" value="IG_LIKE"/>
    <property type="match status" value="1"/>
</dbReference>
<sequence length="1063" mass="117960">MRSYVKLKHIYLVLFILFRNVSACPSVCTCKWKNGKQTVECNFRDLLAIPEAIDSNTQVLEFSGNNLQMLTREKFLKMSLINLQRIYLSRCRISTIDAKTFKGLTNLVELDLSHNLLTNLLPDTFVDCTSLMKLILASNPLKFIKKDTFLHLQSLNSLDISRCEIASIEEGSFDALHSLEWLHLNGNKLTGLKGPLLLPQTLRAIDIQGNPWKCDCNIADFHEWLTAFHVPRAEEPVCQNPPRLFGKEIASIPIEEFACLPNVSPTTFFLEVAEGKNISLLCHVQAVPEAQVSWLFQGRVLQNDTLIAPGMHLLYYFEEGSTDKRSELFIYNTNAEDNGTFVCTAENAAGISQANFTIKIVVKEDPIVIIVSFPIEYIMAVIAGASLLILVMIIITVILVFRCRRRQKRQAKRDKTKEVALQYQQNPKDSVMNNDQRNDLRNSIEKHNIAVATHQEQQTCHYVARSNEDLLRSSILLPVTVDRAKESPSSLRRYQQEQNPDLINDAEGVERRRDGDGEDGVEVNYTETVCNGNSTQHIIQIAHPRVAGNFFSDVHLNPNCLIDPDGYPADYGLPKVAARHQVNDSFYRTLPYKRDSKRLSAANPTSRFIREAEFLTRNAHPAAYEHYCPGVRYTADGYMARLADASGEVNQTYPPNSAPSSLPCCSATTIQWPHCVPANIHVLSSNSEFPGVTNVVSKKCVGAQTDRGDVDEQGGVSSGSCCVSTTVKTTVNPQHSSTDVCQETLAESPDEGYEGEAASTLLFLCLCFRSNEDLLRSSILLPVTVDRAKESPSSLRRYQQEQNPDLINDAEGVERRRDGDGEDGVEVNYTETVCNGNSTQHIIQIAHPRVAGNFFSDVHLNPNCLIDPDGYPADYGLPKVAARHQVNDSFYRTLPYKRDSKRLSAANPTSRFIREAEFLTRNAHPAAYEHYCPGVRYTADGYMARLADASGEVNQTYPPNSAPSSLPCCSATTIQWPHCVPANIHVLSSNSEFPGVTNVVSKKCVGAQTDRGDVDEQGGVSSGSCCVSTTVKTTVNPQHSSTDVCQETLAESPDEGYEGEAAL</sequence>
<dbReference type="KEGG" id="apln:108740202"/>
<evidence type="ECO:0000256" key="6">
    <source>
        <dbReference type="SAM" id="MobiDB-lite"/>
    </source>
</evidence>
<evidence type="ECO:0000313" key="10">
    <source>
        <dbReference type="Proteomes" id="UP000192223"/>
    </source>
</evidence>
<keyword evidence="2 8" id="KW-0732">Signal</keyword>
<dbReference type="Gene3D" id="2.60.40.10">
    <property type="entry name" value="Immunoglobulins"/>
    <property type="match status" value="1"/>
</dbReference>
<keyword evidence="5" id="KW-0325">Glycoprotein</keyword>
<dbReference type="InterPro" id="IPR000483">
    <property type="entry name" value="Cys-rich_flank_reg_C"/>
</dbReference>
<dbReference type="FunFam" id="3.80.10.10:FF:000082">
    <property type="entry name" value="Leucine-rich repeat-containing 24"/>
    <property type="match status" value="1"/>
</dbReference>
<keyword evidence="4" id="KW-1015">Disulfide bond</keyword>
<accession>A0A7F5RL80</accession>
<dbReference type="SMART" id="SM00082">
    <property type="entry name" value="LRRCT"/>
    <property type="match status" value="1"/>
</dbReference>
<dbReference type="Gene3D" id="3.80.10.10">
    <property type="entry name" value="Ribonuclease Inhibitor"/>
    <property type="match status" value="2"/>
</dbReference>
<dbReference type="GO" id="GO:0071944">
    <property type="term" value="C:cell periphery"/>
    <property type="evidence" value="ECO:0007669"/>
    <property type="project" value="UniProtKB-ARBA"/>
</dbReference>
<dbReference type="SMART" id="SM00369">
    <property type="entry name" value="LRR_TYP"/>
    <property type="match status" value="5"/>
</dbReference>
<keyword evidence="1" id="KW-0433">Leucine-rich repeat</keyword>
<dbReference type="InterPro" id="IPR003598">
    <property type="entry name" value="Ig_sub2"/>
</dbReference>
<dbReference type="RefSeq" id="XP_025836777.1">
    <property type="nucleotide sequence ID" value="XM_025980992.1"/>
</dbReference>
<evidence type="ECO:0000256" key="3">
    <source>
        <dbReference type="ARBA" id="ARBA00022737"/>
    </source>
</evidence>
<dbReference type="SUPFAM" id="SSF48726">
    <property type="entry name" value="Immunoglobulin"/>
    <property type="match status" value="1"/>
</dbReference>
<dbReference type="InterPro" id="IPR013783">
    <property type="entry name" value="Ig-like_fold"/>
</dbReference>
<dbReference type="FunCoup" id="A0A7F5RL80">
    <property type="interactions" value="76"/>
</dbReference>
<dbReference type="Proteomes" id="UP000192223">
    <property type="component" value="Unplaced"/>
</dbReference>
<keyword evidence="7" id="KW-0812">Transmembrane</keyword>
<dbReference type="SUPFAM" id="SSF52058">
    <property type="entry name" value="L domain-like"/>
    <property type="match status" value="1"/>
</dbReference>
<dbReference type="Pfam" id="PF07679">
    <property type="entry name" value="I-set"/>
    <property type="match status" value="1"/>
</dbReference>
<dbReference type="OrthoDB" id="643377at2759"/>
<organism evidence="10 11">
    <name type="scientific">Agrilus planipennis</name>
    <name type="common">Emerald ash borer</name>
    <name type="synonym">Agrilus marcopoli</name>
    <dbReference type="NCBI Taxonomy" id="224129"/>
    <lineage>
        <taxon>Eukaryota</taxon>
        <taxon>Metazoa</taxon>
        <taxon>Ecdysozoa</taxon>
        <taxon>Arthropoda</taxon>
        <taxon>Hexapoda</taxon>
        <taxon>Insecta</taxon>
        <taxon>Pterygota</taxon>
        <taxon>Neoptera</taxon>
        <taxon>Endopterygota</taxon>
        <taxon>Coleoptera</taxon>
        <taxon>Polyphaga</taxon>
        <taxon>Elateriformia</taxon>
        <taxon>Buprestoidea</taxon>
        <taxon>Buprestidae</taxon>
        <taxon>Agrilinae</taxon>
        <taxon>Agrilus</taxon>
    </lineage>
</organism>
<dbReference type="InterPro" id="IPR013098">
    <property type="entry name" value="Ig_I-set"/>
</dbReference>
<feature type="compositionally biased region" description="Acidic residues" evidence="6">
    <location>
        <begin position="1052"/>
        <end position="1063"/>
    </location>
</feature>
<feature type="region of interest" description="Disordered" evidence="6">
    <location>
        <begin position="1037"/>
        <end position="1063"/>
    </location>
</feature>
<keyword evidence="7" id="KW-1133">Transmembrane helix</keyword>
<dbReference type="SMART" id="SM00408">
    <property type="entry name" value="IGc2"/>
    <property type="match status" value="1"/>
</dbReference>
<dbReference type="AlphaFoldDB" id="A0A7F5RL80"/>
<name>A0A7F5RL80_AGRPL</name>